<reference evidence="2 3" key="1">
    <citation type="submission" date="2014-02" db="EMBL/GenBank/DDBJ databases">
        <title>The genome sequence of Colletotrichum fioriniae PJ7.</title>
        <authorList>
            <person name="Baroncelli R."/>
            <person name="Thon M.R."/>
        </authorList>
    </citation>
    <scope>NUCLEOTIDE SEQUENCE [LARGE SCALE GENOMIC DNA]</scope>
    <source>
        <strain evidence="2 3">PJ7</strain>
    </source>
</reference>
<dbReference type="HOGENOM" id="CLU_735665_0_0_1"/>
<protein>
    <submittedName>
        <fullName evidence="2">Uncharacterized protein</fullName>
    </submittedName>
</protein>
<accession>A0A010S026</accession>
<sequence>MHTSDQPSEAESSDDSAKIALLEAELLQRRQNQKTRRIYESFVKRFQKQESLPSRPCGDLRPHRYSPTPHAGLKSISIATFIHLAKYLTKTEVEELSASSKQLNNVAKFLSREVDFPNHWYTCYANWRSISSLYADEFFLGMSSIQLGVLLLTVVVPEATEAIKTAHNIHEPRNVNEPRSTKRPRLERTETDRLDPASYCSSHDGPASQTWETCLDGVQRPRPTSREVIDASLGDQILRDDSSQSGHPEVSANNTASTATTVRLALPSPVKYTLAYAYKAGMENCFAPLFIEKLKGTAAWGIDKTTSCIRAHALEDAVEFEIDWGYPTAPPIPDIFQQEAWGEVSIKQVTQLTIWVPFNQGQDVIQRIFYPSATTQ</sequence>
<keyword evidence="3" id="KW-1185">Reference proteome</keyword>
<dbReference type="OrthoDB" id="10344928at2759"/>
<comment type="caution">
    <text evidence="2">The sequence shown here is derived from an EMBL/GenBank/DDBJ whole genome shotgun (WGS) entry which is preliminary data.</text>
</comment>
<proteinExistence type="predicted"/>
<name>A0A010S026_9PEZI</name>
<feature type="compositionally biased region" description="Basic and acidic residues" evidence="1">
    <location>
        <begin position="168"/>
        <end position="195"/>
    </location>
</feature>
<dbReference type="EMBL" id="JARH01000022">
    <property type="protein sequence ID" value="EXF86261.1"/>
    <property type="molecule type" value="Genomic_DNA"/>
</dbReference>
<dbReference type="Proteomes" id="UP000020467">
    <property type="component" value="Unassembled WGS sequence"/>
</dbReference>
<evidence type="ECO:0000313" key="3">
    <source>
        <dbReference type="Proteomes" id="UP000020467"/>
    </source>
</evidence>
<dbReference type="KEGG" id="cfj:CFIO01_02320"/>
<evidence type="ECO:0000313" key="2">
    <source>
        <dbReference type="EMBL" id="EXF86261.1"/>
    </source>
</evidence>
<dbReference type="AlphaFoldDB" id="A0A010S026"/>
<feature type="region of interest" description="Disordered" evidence="1">
    <location>
        <begin position="237"/>
        <end position="257"/>
    </location>
</feature>
<evidence type="ECO:0000256" key="1">
    <source>
        <dbReference type="SAM" id="MobiDB-lite"/>
    </source>
</evidence>
<organism evidence="2 3">
    <name type="scientific">Colletotrichum fioriniae PJ7</name>
    <dbReference type="NCBI Taxonomy" id="1445577"/>
    <lineage>
        <taxon>Eukaryota</taxon>
        <taxon>Fungi</taxon>
        <taxon>Dikarya</taxon>
        <taxon>Ascomycota</taxon>
        <taxon>Pezizomycotina</taxon>
        <taxon>Sordariomycetes</taxon>
        <taxon>Hypocreomycetidae</taxon>
        <taxon>Glomerellales</taxon>
        <taxon>Glomerellaceae</taxon>
        <taxon>Colletotrichum</taxon>
        <taxon>Colletotrichum acutatum species complex</taxon>
    </lineage>
</organism>
<gene>
    <name evidence="2" type="ORF">CFIO01_02320</name>
</gene>
<feature type="region of interest" description="Disordered" evidence="1">
    <location>
        <begin position="167"/>
        <end position="207"/>
    </location>
</feature>